<comment type="similarity">
    <text evidence="2">Belongs to the class-I pyridoxal-phosphate-dependent aminotransferase family.</text>
</comment>
<keyword evidence="9" id="KW-1267">Proteomics identification</keyword>
<gene>
    <name evidence="7" type="primary">LOC100191816</name>
</gene>
<evidence type="ECO:0007829" key="9">
    <source>
        <dbReference type="PeptideAtlas" id="A0A804NJU4"/>
    </source>
</evidence>
<dbReference type="OrthoDB" id="7042322at2759"/>
<evidence type="ECO:0000256" key="2">
    <source>
        <dbReference type="ARBA" id="ARBA00007441"/>
    </source>
</evidence>
<proteinExistence type="evidence at protein level"/>
<evidence type="ECO:0000256" key="5">
    <source>
        <dbReference type="ARBA" id="ARBA00022898"/>
    </source>
</evidence>
<reference evidence="7" key="3">
    <citation type="submission" date="2021-05" db="UniProtKB">
        <authorList>
            <consortium name="EnsemblPlants"/>
        </authorList>
    </citation>
    <scope>IDENTIFICATION</scope>
    <source>
        <strain evidence="7">cv. B73</strain>
    </source>
</reference>
<evidence type="ECO:0000256" key="3">
    <source>
        <dbReference type="ARBA" id="ARBA00022576"/>
    </source>
</evidence>
<dbReference type="NCBIfam" id="TIGR01265">
    <property type="entry name" value="tyr_nico_aTase"/>
    <property type="match status" value="1"/>
</dbReference>
<evidence type="ECO:0000256" key="4">
    <source>
        <dbReference type="ARBA" id="ARBA00022679"/>
    </source>
</evidence>
<dbReference type="Proteomes" id="UP000007305">
    <property type="component" value="Chromosome 4"/>
</dbReference>
<dbReference type="InterPro" id="IPR004839">
    <property type="entry name" value="Aminotransferase_I/II_large"/>
</dbReference>
<reference evidence="8" key="1">
    <citation type="journal article" date="2009" name="Science">
        <title>The B73 maize genome: complexity, diversity, and dynamics.</title>
        <authorList>
            <person name="Schnable P.S."/>
            <person name="Ware D."/>
            <person name="Fulton R.S."/>
            <person name="Stein J.C."/>
            <person name="Wei F."/>
            <person name="Pasternak S."/>
            <person name="Liang C."/>
            <person name="Zhang J."/>
            <person name="Fulton L."/>
            <person name="Graves T.A."/>
            <person name="Minx P."/>
            <person name="Reily A.D."/>
            <person name="Courtney L."/>
            <person name="Kruchowski S.S."/>
            <person name="Tomlinson C."/>
            <person name="Strong C."/>
            <person name="Delehaunty K."/>
            <person name="Fronick C."/>
            <person name="Courtney B."/>
            <person name="Rock S.M."/>
            <person name="Belter E."/>
            <person name="Du F."/>
            <person name="Kim K."/>
            <person name="Abbott R.M."/>
            <person name="Cotton M."/>
            <person name="Levy A."/>
            <person name="Marchetto P."/>
            <person name="Ochoa K."/>
            <person name="Jackson S.M."/>
            <person name="Gillam B."/>
            <person name="Chen W."/>
            <person name="Yan L."/>
            <person name="Higginbotham J."/>
            <person name="Cardenas M."/>
            <person name="Waligorski J."/>
            <person name="Applebaum E."/>
            <person name="Phelps L."/>
            <person name="Falcone J."/>
            <person name="Kanchi K."/>
            <person name="Thane T."/>
            <person name="Scimone A."/>
            <person name="Thane N."/>
            <person name="Henke J."/>
            <person name="Wang T."/>
            <person name="Ruppert J."/>
            <person name="Shah N."/>
            <person name="Rotter K."/>
            <person name="Hodges J."/>
            <person name="Ingenthron E."/>
            <person name="Cordes M."/>
            <person name="Kohlberg S."/>
            <person name="Sgro J."/>
            <person name="Delgado B."/>
            <person name="Mead K."/>
            <person name="Chinwalla A."/>
            <person name="Leonard S."/>
            <person name="Crouse K."/>
            <person name="Collura K."/>
            <person name="Kudrna D."/>
            <person name="Currie J."/>
            <person name="He R."/>
            <person name="Angelova A."/>
            <person name="Rajasekar S."/>
            <person name="Mueller T."/>
            <person name="Lomeli R."/>
            <person name="Scara G."/>
            <person name="Ko A."/>
            <person name="Delaney K."/>
            <person name="Wissotski M."/>
            <person name="Lopez G."/>
            <person name="Campos D."/>
            <person name="Braidotti M."/>
            <person name="Ashley E."/>
            <person name="Golser W."/>
            <person name="Kim H."/>
            <person name="Lee S."/>
            <person name="Lin J."/>
            <person name="Dujmic Z."/>
            <person name="Kim W."/>
            <person name="Talag J."/>
            <person name="Zuccolo A."/>
            <person name="Fan C."/>
            <person name="Sebastian A."/>
            <person name="Kramer M."/>
            <person name="Spiegel L."/>
            <person name="Nascimento L."/>
            <person name="Zutavern T."/>
            <person name="Miller B."/>
            <person name="Ambroise C."/>
            <person name="Muller S."/>
            <person name="Spooner W."/>
            <person name="Narechania A."/>
            <person name="Ren L."/>
            <person name="Wei S."/>
            <person name="Kumari S."/>
            <person name="Faga B."/>
            <person name="Levy M.J."/>
            <person name="McMahan L."/>
            <person name="Van Buren P."/>
            <person name="Vaughn M.W."/>
            <person name="Ying K."/>
            <person name="Yeh C.-T."/>
            <person name="Emrich S.J."/>
            <person name="Jia Y."/>
            <person name="Kalyanaraman A."/>
            <person name="Hsia A.-P."/>
            <person name="Barbazuk W.B."/>
            <person name="Baucom R.S."/>
            <person name="Brutnell T.P."/>
            <person name="Carpita N.C."/>
            <person name="Chaparro C."/>
            <person name="Chia J.-M."/>
            <person name="Deragon J.-M."/>
            <person name="Estill J.C."/>
            <person name="Fu Y."/>
            <person name="Jeddeloh J.A."/>
            <person name="Han Y."/>
            <person name="Lee H."/>
            <person name="Li P."/>
            <person name="Lisch D.R."/>
            <person name="Liu S."/>
            <person name="Liu Z."/>
            <person name="Nagel D.H."/>
            <person name="McCann M.C."/>
            <person name="SanMiguel P."/>
            <person name="Myers A.M."/>
            <person name="Nettleton D."/>
            <person name="Nguyen J."/>
            <person name="Penning B.W."/>
            <person name="Ponnala L."/>
            <person name="Schneider K.L."/>
            <person name="Schwartz D.C."/>
            <person name="Sharma A."/>
            <person name="Soderlund C."/>
            <person name="Springer N.M."/>
            <person name="Sun Q."/>
            <person name="Wang H."/>
            <person name="Waterman M."/>
            <person name="Westerman R."/>
            <person name="Wolfgruber T.K."/>
            <person name="Yang L."/>
            <person name="Yu Y."/>
            <person name="Zhang L."/>
            <person name="Zhou S."/>
            <person name="Zhu Q."/>
            <person name="Bennetzen J.L."/>
            <person name="Dawe R.K."/>
            <person name="Jiang J."/>
            <person name="Jiang N."/>
            <person name="Presting G.G."/>
            <person name="Wessler S.R."/>
            <person name="Aluru S."/>
            <person name="Martienssen R.A."/>
            <person name="Clifton S.W."/>
            <person name="McCombie W.R."/>
            <person name="Wing R.A."/>
            <person name="Wilson R.K."/>
        </authorList>
    </citation>
    <scope>NUCLEOTIDE SEQUENCE [LARGE SCALE GENOMIC DNA]</scope>
    <source>
        <strain evidence="8">cv. B73</strain>
    </source>
</reference>
<keyword evidence="3" id="KW-0032">Aminotransferase</keyword>
<dbReference type="SUPFAM" id="SSF53383">
    <property type="entry name" value="PLP-dependent transferases"/>
    <property type="match status" value="1"/>
</dbReference>
<dbReference type="Gene3D" id="3.40.640.10">
    <property type="entry name" value="Type I PLP-dependent aspartate aminotransferase-like (Major domain)"/>
    <property type="match status" value="1"/>
</dbReference>
<evidence type="ECO:0000313" key="8">
    <source>
        <dbReference type="Proteomes" id="UP000007305"/>
    </source>
</evidence>
<protein>
    <recommendedName>
        <fullName evidence="6">Aminotransferase class I/classII large domain-containing protein</fullName>
    </recommendedName>
</protein>
<dbReference type="InterPro" id="IPR015424">
    <property type="entry name" value="PyrdxlP-dep_Trfase"/>
</dbReference>
<dbReference type="EnsemblPlants" id="Zm00001eb165890_T001">
    <property type="protein sequence ID" value="Zm00001eb165890_P001"/>
    <property type="gene ID" value="Zm00001eb165890"/>
</dbReference>
<dbReference type="CDD" id="cd00609">
    <property type="entry name" value="AAT_like"/>
    <property type="match status" value="1"/>
</dbReference>
<dbReference type="InParanoid" id="A0A804NJU4"/>
<evidence type="ECO:0000256" key="1">
    <source>
        <dbReference type="ARBA" id="ARBA00001933"/>
    </source>
</evidence>
<dbReference type="PANTHER" id="PTHR45744:SF2">
    <property type="entry name" value="TYROSINE AMINOTRANSFERASE"/>
    <property type="match status" value="1"/>
</dbReference>
<dbReference type="InterPro" id="IPR015422">
    <property type="entry name" value="PyrdxlP-dep_Trfase_small"/>
</dbReference>
<dbReference type="AlphaFoldDB" id="A0A804NJU4"/>
<keyword evidence="5" id="KW-0663">Pyridoxal phosphate</keyword>
<keyword evidence="4" id="KW-0808">Transferase</keyword>
<dbReference type="InterPro" id="IPR015421">
    <property type="entry name" value="PyrdxlP-dep_Trfase_major"/>
</dbReference>
<comment type="cofactor">
    <cofactor evidence="1">
        <name>pyridoxal 5'-phosphate</name>
        <dbReference type="ChEBI" id="CHEBI:597326"/>
    </cofactor>
</comment>
<sequence>MSRRLVGPQPSPGKQYKYAPHASLSELGTGQPTEISLLGLPSLSLIVSCMHGSHCPSSGKARTTSTRRMHANGMGSSHAPPLLVTAKPPPPRVYLLHLLQAARDDELEKSRRKPGGGGKAAAVRCHPVLAEERKASIRGVVGDLLAMAGGGRRSLISLGVGDASSHACFRRGGEFAAEAVAHAALSGAFDCYAPSFGFPDARRAVAAHLSTGAVHRTHEADVFMTAGGTGAITAIATVLGGAPGANVLLPRPGFAPYEAACEVAGAEPRFYDLLPRRGWEADLAGVRALADAATAALVVINPNNPCGAVYSAHHLRQLAETARELGIPIVADEVYAHMVFGGSRFVPMASLAHIAPVVSIGALSKRFMLPGWRLGWLAFCDPNGALKHVRAATEMLLNVTSGPASIVQAAVPKILSAEHHEFHRNVVHLLESAADALYRRVNQIEALRCYSKPEGSMFMMVEINTSILHGVANDMDFARELIKEECVLVLPGSVIGLKNWVRIFFGAPVSLILEACDRIEMFCRRRTLKQNN</sequence>
<keyword evidence="8" id="KW-1185">Reference proteome</keyword>
<dbReference type="GO" id="GO:0004838">
    <property type="term" value="F:L-tyrosine-2-oxoglutarate transaminase activity"/>
    <property type="evidence" value="ECO:0000318"/>
    <property type="project" value="GO_Central"/>
</dbReference>
<dbReference type="GO" id="GO:0030170">
    <property type="term" value="F:pyridoxal phosphate binding"/>
    <property type="evidence" value="ECO:0007669"/>
    <property type="project" value="InterPro"/>
</dbReference>
<dbReference type="InterPro" id="IPR005958">
    <property type="entry name" value="TyrNic_aminoTrfase"/>
</dbReference>
<name>A0A804NJU4_MAIZE</name>
<dbReference type="Gramene" id="Zm00001eb165890_T001">
    <property type="protein sequence ID" value="Zm00001eb165890_P001"/>
    <property type="gene ID" value="Zm00001eb165890"/>
</dbReference>
<organism evidence="7 8">
    <name type="scientific">Zea mays</name>
    <name type="common">Maize</name>
    <dbReference type="NCBI Taxonomy" id="4577"/>
    <lineage>
        <taxon>Eukaryota</taxon>
        <taxon>Viridiplantae</taxon>
        <taxon>Streptophyta</taxon>
        <taxon>Embryophyta</taxon>
        <taxon>Tracheophyta</taxon>
        <taxon>Spermatophyta</taxon>
        <taxon>Magnoliopsida</taxon>
        <taxon>Liliopsida</taxon>
        <taxon>Poales</taxon>
        <taxon>Poaceae</taxon>
        <taxon>PACMAD clade</taxon>
        <taxon>Panicoideae</taxon>
        <taxon>Andropogonodae</taxon>
        <taxon>Andropogoneae</taxon>
        <taxon>Tripsacinae</taxon>
        <taxon>Zea</taxon>
    </lineage>
</organism>
<dbReference type="PANTHER" id="PTHR45744">
    <property type="entry name" value="TYROSINE AMINOTRANSFERASE"/>
    <property type="match status" value="1"/>
</dbReference>
<evidence type="ECO:0000313" key="7">
    <source>
        <dbReference type="EnsemblPlants" id="Zm00001eb165890_P001"/>
    </source>
</evidence>
<accession>A0A804NJU4</accession>
<dbReference type="Pfam" id="PF00155">
    <property type="entry name" value="Aminotran_1_2"/>
    <property type="match status" value="1"/>
</dbReference>
<dbReference type="GO" id="GO:0006572">
    <property type="term" value="P:L-tyrosine catabolic process"/>
    <property type="evidence" value="ECO:0000318"/>
    <property type="project" value="GO_Central"/>
</dbReference>
<dbReference type="Gene3D" id="3.90.1150.10">
    <property type="entry name" value="Aspartate Aminotransferase, domain 1"/>
    <property type="match status" value="1"/>
</dbReference>
<dbReference type="FunCoup" id="A0A804NJU4">
    <property type="interactions" value="184"/>
</dbReference>
<reference evidence="7" key="2">
    <citation type="submission" date="2019-07" db="EMBL/GenBank/DDBJ databases">
        <authorList>
            <person name="Seetharam A."/>
            <person name="Woodhouse M."/>
            <person name="Cannon E."/>
        </authorList>
    </citation>
    <scope>NUCLEOTIDE SEQUENCE [LARGE SCALE GENOMIC DNA]</scope>
    <source>
        <strain evidence="7">cv. B73</strain>
    </source>
</reference>
<evidence type="ECO:0000259" key="6">
    <source>
        <dbReference type="Pfam" id="PF00155"/>
    </source>
</evidence>
<feature type="domain" description="Aminotransferase class I/classII large" evidence="6">
    <location>
        <begin position="174"/>
        <end position="519"/>
    </location>
</feature>